<feature type="region of interest" description="Disordered" evidence="1">
    <location>
        <begin position="1"/>
        <end position="54"/>
    </location>
</feature>
<feature type="transmembrane region" description="Helical" evidence="2">
    <location>
        <begin position="62"/>
        <end position="88"/>
    </location>
</feature>
<feature type="compositionally biased region" description="Basic and acidic residues" evidence="1">
    <location>
        <begin position="14"/>
        <end position="44"/>
    </location>
</feature>
<dbReference type="Proteomes" id="UP001153269">
    <property type="component" value="Unassembled WGS sequence"/>
</dbReference>
<dbReference type="AlphaFoldDB" id="A0A9N7UNU1"/>
<evidence type="ECO:0000313" key="3">
    <source>
        <dbReference type="EMBL" id="CAB1435935.1"/>
    </source>
</evidence>
<name>A0A9N7UNU1_PLEPL</name>
<evidence type="ECO:0000256" key="1">
    <source>
        <dbReference type="SAM" id="MobiDB-lite"/>
    </source>
</evidence>
<keyword evidence="2" id="KW-1133">Transmembrane helix</keyword>
<evidence type="ECO:0000313" key="4">
    <source>
        <dbReference type="Proteomes" id="UP001153269"/>
    </source>
</evidence>
<sequence>MAAKALRWLPGFTERQHEREKEKQGRSERGTEGQREEDRREDGLSRPQTEGRAFARQNRNSIPVFCLLFLTLGAEVLVFVSSVLSWFWQQSAGPSRAAVCWHAAG</sequence>
<dbReference type="EMBL" id="CADEAL010001831">
    <property type="protein sequence ID" value="CAB1435935.1"/>
    <property type="molecule type" value="Genomic_DNA"/>
</dbReference>
<keyword evidence="4" id="KW-1185">Reference proteome</keyword>
<protein>
    <submittedName>
        <fullName evidence="3">Uncharacterized protein</fullName>
    </submittedName>
</protein>
<keyword evidence="2" id="KW-0472">Membrane</keyword>
<organism evidence="3 4">
    <name type="scientific">Pleuronectes platessa</name>
    <name type="common">European plaice</name>
    <dbReference type="NCBI Taxonomy" id="8262"/>
    <lineage>
        <taxon>Eukaryota</taxon>
        <taxon>Metazoa</taxon>
        <taxon>Chordata</taxon>
        <taxon>Craniata</taxon>
        <taxon>Vertebrata</taxon>
        <taxon>Euteleostomi</taxon>
        <taxon>Actinopterygii</taxon>
        <taxon>Neopterygii</taxon>
        <taxon>Teleostei</taxon>
        <taxon>Neoteleostei</taxon>
        <taxon>Acanthomorphata</taxon>
        <taxon>Carangaria</taxon>
        <taxon>Pleuronectiformes</taxon>
        <taxon>Pleuronectoidei</taxon>
        <taxon>Pleuronectidae</taxon>
        <taxon>Pleuronectes</taxon>
    </lineage>
</organism>
<accession>A0A9N7UNU1</accession>
<gene>
    <name evidence="3" type="ORF">PLEPLA_LOCUS23961</name>
</gene>
<proteinExistence type="predicted"/>
<keyword evidence="2" id="KW-0812">Transmembrane</keyword>
<reference evidence="3" key="1">
    <citation type="submission" date="2020-03" db="EMBL/GenBank/DDBJ databases">
        <authorList>
            <person name="Weist P."/>
        </authorList>
    </citation>
    <scope>NUCLEOTIDE SEQUENCE</scope>
</reference>
<evidence type="ECO:0000256" key="2">
    <source>
        <dbReference type="SAM" id="Phobius"/>
    </source>
</evidence>
<comment type="caution">
    <text evidence="3">The sequence shown here is derived from an EMBL/GenBank/DDBJ whole genome shotgun (WGS) entry which is preliminary data.</text>
</comment>